<dbReference type="OrthoDB" id="9803082at2"/>
<dbReference type="EMBL" id="PGEX01000001">
    <property type="protein sequence ID" value="PJJ40264.1"/>
    <property type="molecule type" value="Genomic_DNA"/>
</dbReference>
<dbReference type="AlphaFoldDB" id="A0A2M9A3I7"/>
<proteinExistence type="predicted"/>
<accession>A0A2M9A3I7</accession>
<comment type="caution">
    <text evidence="1">The sequence shown here is derived from an EMBL/GenBank/DDBJ whole genome shotgun (WGS) entry which is preliminary data.</text>
</comment>
<evidence type="ECO:0000313" key="2">
    <source>
        <dbReference type="Proteomes" id="UP000231134"/>
    </source>
</evidence>
<reference evidence="1 2" key="1">
    <citation type="submission" date="2017-11" db="EMBL/GenBank/DDBJ databases">
        <title>Animal gut microbial communities from fecal samples from Wisconsin, USA.</title>
        <authorList>
            <person name="Neumann A."/>
        </authorList>
    </citation>
    <scope>NUCLEOTIDE SEQUENCE [LARGE SCALE GENOMIC DNA]</scope>
    <source>
        <strain evidence="1 2">UWS3</strain>
    </source>
</reference>
<evidence type="ECO:0000313" key="1">
    <source>
        <dbReference type="EMBL" id="PJJ40264.1"/>
    </source>
</evidence>
<protein>
    <submittedName>
        <fullName evidence="1">Uncharacterized protein</fullName>
    </submittedName>
</protein>
<gene>
    <name evidence="1" type="ORF">BGX16_0179</name>
</gene>
<dbReference type="RefSeq" id="WP_100424372.1">
    <property type="nucleotide sequence ID" value="NZ_PGEX01000001.1"/>
</dbReference>
<keyword evidence="2" id="KW-1185">Reference proteome</keyword>
<dbReference type="Proteomes" id="UP000231134">
    <property type="component" value="Unassembled WGS sequence"/>
</dbReference>
<organism evidence="1 2">
    <name type="scientific">Hallerella succinigenes</name>
    <dbReference type="NCBI Taxonomy" id="1896222"/>
    <lineage>
        <taxon>Bacteria</taxon>
        <taxon>Pseudomonadati</taxon>
        <taxon>Fibrobacterota</taxon>
        <taxon>Fibrobacteria</taxon>
        <taxon>Fibrobacterales</taxon>
        <taxon>Fibrobacteraceae</taxon>
        <taxon>Hallerella</taxon>
    </lineage>
</organism>
<sequence>MSIISKPCRVERLPCHCERSEAISFRVLAIFFCAFLFSSCSDFDGPWSFYPEDSVAYKGIYTHGYVVAGQKPHICFSKLYNLDESASENFAFYDSAAVTVSGKFSNGDTLVELSSISNKPNCFTTNAEALGVVGESYTMNAAFKWDSAGEKVKSQYSGVAKIPTKLSAKSITPPGKKVVSDQKPILNTHEYLDFDYQEYPYDAYTYNIGMDYDTTVQGMLLTLAYNADSDSNGESMNTTMFHMLESFLDEDSSGYYGFTMLDATEKTRLFGFESRLKIGDFYNLDTMFITGMQLPIGKSTIKIYAVDQAYADYQNYLLESFEDPRVKSRTNIENGNGVFAGMLVDSVLMNIHSDDYITYSYARVYGCDNHKDADGDEDPWNTKYCRLFQETYCSDSSTVVKPIPTCYPVAVKLAMLHDSSSWSVYLPDTLSKVSAKQEAYADGLKRYCVSSNFKSTSIADCGQIYEECQVALDSNSCKDYIWKWCSDRDWDLSAYPQCGTALVSEFYSKQLNSSVLQRVVDLWCKENENDPQCKRE</sequence>
<name>A0A2M9A3I7_9BACT</name>